<dbReference type="Gene3D" id="3.50.50.60">
    <property type="entry name" value="FAD/NAD(P)-binding domain"/>
    <property type="match status" value="1"/>
</dbReference>
<dbReference type="RefSeq" id="XP_007829782.1">
    <property type="nucleotide sequence ID" value="XM_007831591.1"/>
</dbReference>
<dbReference type="InParanoid" id="W3XG24"/>
<dbReference type="InterPro" id="IPR017230">
    <property type="entry name" value="Mrs6"/>
</dbReference>
<evidence type="ECO:0000313" key="3">
    <source>
        <dbReference type="EMBL" id="ETS84985.1"/>
    </source>
</evidence>
<keyword evidence="4" id="KW-1185">Reference proteome</keyword>
<dbReference type="GO" id="GO:0005092">
    <property type="term" value="F:GDP-dissociation inhibitor activity"/>
    <property type="evidence" value="ECO:0007669"/>
    <property type="project" value="UniProtKB-UniRule"/>
</dbReference>
<dbReference type="GO" id="GO:0016192">
    <property type="term" value="P:vesicle-mediated transport"/>
    <property type="evidence" value="ECO:0007669"/>
    <property type="project" value="TreeGrafter"/>
</dbReference>
<dbReference type="EMBL" id="KI912110">
    <property type="protein sequence ID" value="ETS84985.1"/>
    <property type="molecule type" value="Genomic_DNA"/>
</dbReference>
<sequence length="527" mass="57029">MESLGEEPYDVVICGTGLQQSLLALKDTKINLTDLAATYDERALSRSNKRILHLDPNDYYGQHEAALSLQEADSFAVSHGNAPAAADEGAAKPKDGIFRNASTWKHPEAEANGLGYPRAYSLALAPQIVHTRSKLLSQLVSSRAYRQVEFLSVGSFFIYEPSRGEEGPAKLSRIPSSREDVFSSSSIPAKSKRALMKFMKFVIDYNSEEQRESWQPHADSPLSEFLTSQFKLDDNLRNSILALTLTIDGNITVKDGLAAISRHLTSIGVFGPGFCAVYPKWGGLSEVAQVACRAGAVGGGIYMLDTGMKIKPDGEQDLLSLDLTNEISVQVRTLFSSMDVAADGQAISRLIAVVKSPLRNLFKAVVEGAPTPAVTVVAFPSGSIQSSDASADYPVYALVHSSETGECPNGQSTIYLTTVASTSSKETLEKALELLLASSGDEETPISLYRLYYEQAKSATAPSTEMMGSVPHFSFPSLPLELAFGDANLDVVLDAWKVASGEEAQESEYMIFEDREGADAHDDDMYE</sequence>
<dbReference type="GO" id="GO:0005829">
    <property type="term" value="C:cytosol"/>
    <property type="evidence" value="ECO:0007669"/>
    <property type="project" value="TreeGrafter"/>
</dbReference>
<dbReference type="GO" id="GO:0007264">
    <property type="term" value="P:small GTPase-mediated signal transduction"/>
    <property type="evidence" value="ECO:0007669"/>
    <property type="project" value="UniProtKB-UniRule"/>
</dbReference>
<dbReference type="GeneID" id="19268023"/>
<proteinExistence type="inferred from homology"/>
<evidence type="ECO:0000256" key="1">
    <source>
        <dbReference type="ARBA" id="ARBA00005593"/>
    </source>
</evidence>
<reference evidence="4" key="1">
    <citation type="journal article" date="2015" name="BMC Genomics">
        <title>Genomic and transcriptomic analysis of the endophytic fungus Pestalotiopsis fici reveals its lifestyle and high potential for synthesis of natural products.</title>
        <authorList>
            <person name="Wang X."/>
            <person name="Zhang X."/>
            <person name="Liu L."/>
            <person name="Xiang M."/>
            <person name="Wang W."/>
            <person name="Sun X."/>
            <person name="Che Y."/>
            <person name="Guo L."/>
            <person name="Liu G."/>
            <person name="Guo L."/>
            <person name="Wang C."/>
            <person name="Yin W.B."/>
            <person name="Stadler M."/>
            <person name="Zhang X."/>
            <person name="Liu X."/>
        </authorList>
    </citation>
    <scope>NUCLEOTIDE SEQUENCE [LARGE SCALE GENOMIC DNA]</scope>
    <source>
        <strain evidence="4">W106-1 / CGMCC3.15140</strain>
    </source>
</reference>
<comment type="similarity">
    <text evidence="1 2">Belongs to the Rab GDI family.</text>
</comment>
<dbReference type="GO" id="GO:0005968">
    <property type="term" value="C:Rab-protein geranylgeranyltransferase complex"/>
    <property type="evidence" value="ECO:0007669"/>
    <property type="project" value="TreeGrafter"/>
</dbReference>
<dbReference type="Pfam" id="PF00996">
    <property type="entry name" value="GDI"/>
    <property type="match status" value="1"/>
</dbReference>
<dbReference type="KEGG" id="pfy:PFICI_03010"/>
<dbReference type="HOGENOM" id="CLU_021695_3_1_1"/>
<dbReference type="InterPro" id="IPR036188">
    <property type="entry name" value="FAD/NAD-bd_sf"/>
</dbReference>
<accession>W3XG24</accession>
<dbReference type="Gene3D" id="3.30.519.10">
    <property type="entry name" value="Guanine Nucleotide Dissociation Inhibitor, domain 2"/>
    <property type="match status" value="1"/>
</dbReference>
<dbReference type="SUPFAM" id="SSF51905">
    <property type="entry name" value="FAD/NAD(P)-binding domain"/>
    <property type="match status" value="1"/>
</dbReference>
<dbReference type="FunFam" id="1.10.405.10:FF:000003">
    <property type="entry name" value="Rab proteins geranylgeranyltransferase component A"/>
    <property type="match status" value="1"/>
</dbReference>
<dbReference type="SUPFAM" id="SSF54373">
    <property type="entry name" value="FAD-linked reductases, C-terminal domain"/>
    <property type="match status" value="1"/>
</dbReference>
<dbReference type="Proteomes" id="UP000030651">
    <property type="component" value="Unassembled WGS sequence"/>
</dbReference>
<dbReference type="FunCoup" id="W3XG24">
    <property type="interactions" value="187"/>
</dbReference>
<dbReference type="InterPro" id="IPR018203">
    <property type="entry name" value="GDP_dissociation_inhibitor"/>
</dbReference>
<dbReference type="STRING" id="1229662.W3XG24"/>
<gene>
    <name evidence="3" type="ORF">PFICI_03010</name>
</gene>
<dbReference type="OrthoDB" id="1923006at2759"/>
<dbReference type="eggNOG" id="KOG1439">
    <property type="taxonomic scope" value="Eukaryota"/>
</dbReference>
<dbReference type="GO" id="GO:0005634">
    <property type="term" value="C:nucleus"/>
    <property type="evidence" value="ECO:0007669"/>
    <property type="project" value="TreeGrafter"/>
</dbReference>
<evidence type="ECO:0000256" key="2">
    <source>
        <dbReference type="PIRNR" id="PIRNR037514"/>
    </source>
</evidence>
<protein>
    <recommendedName>
        <fullName evidence="2">Rab proteins geranylgeranyltransferase</fullName>
    </recommendedName>
</protein>
<evidence type="ECO:0000313" key="4">
    <source>
        <dbReference type="Proteomes" id="UP000030651"/>
    </source>
</evidence>
<dbReference type="PANTHER" id="PTHR11787">
    <property type="entry name" value="RAB GDP-DISSOCIATION INHIBITOR"/>
    <property type="match status" value="1"/>
</dbReference>
<dbReference type="AlphaFoldDB" id="W3XG24"/>
<organism evidence="3 4">
    <name type="scientific">Pestalotiopsis fici (strain W106-1 / CGMCC3.15140)</name>
    <dbReference type="NCBI Taxonomy" id="1229662"/>
    <lineage>
        <taxon>Eukaryota</taxon>
        <taxon>Fungi</taxon>
        <taxon>Dikarya</taxon>
        <taxon>Ascomycota</taxon>
        <taxon>Pezizomycotina</taxon>
        <taxon>Sordariomycetes</taxon>
        <taxon>Xylariomycetidae</taxon>
        <taxon>Amphisphaeriales</taxon>
        <taxon>Sporocadaceae</taxon>
        <taxon>Pestalotiopsis</taxon>
    </lineage>
</organism>
<dbReference type="PANTHER" id="PTHR11787:SF4">
    <property type="entry name" value="CHM, RAB ESCORT PROTEIN 1"/>
    <property type="match status" value="1"/>
</dbReference>
<dbReference type="Gene3D" id="1.10.405.10">
    <property type="entry name" value="Guanine Nucleotide Dissociation Inhibitor, domain 1"/>
    <property type="match status" value="1"/>
</dbReference>
<dbReference type="OMA" id="HQYLEFQ"/>
<dbReference type="PIRSF" id="PIRSF037514">
    <property type="entry name" value="Rab_ger_ger_transf_A_fun"/>
    <property type="match status" value="1"/>
</dbReference>
<dbReference type="PRINTS" id="PR00891">
    <property type="entry name" value="RABGDIREP"/>
</dbReference>
<name>W3XG24_PESFW</name>